<dbReference type="SUPFAM" id="SSF52283">
    <property type="entry name" value="Formate/glycerate dehydrogenase catalytic domain-like"/>
    <property type="match status" value="1"/>
</dbReference>
<dbReference type="GO" id="GO:0008750">
    <property type="term" value="F:proton-translocating NAD(P)+ transhydrogenase activity"/>
    <property type="evidence" value="ECO:0007669"/>
    <property type="project" value="UniProtKB-EC"/>
</dbReference>
<keyword evidence="2" id="KW-0521">NADP</keyword>
<dbReference type="Gene3D" id="3.40.50.720">
    <property type="entry name" value="NAD(P)-binding Rossmann-like Domain"/>
    <property type="match status" value="1"/>
</dbReference>
<evidence type="ECO:0000256" key="1">
    <source>
        <dbReference type="ARBA" id="ARBA00012943"/>
    </source>
</evidence>
<feature type="domain" description="Alanine dehydrogenase/pyridine nucleotide transhydrogenase N-terminal" evidence="6">
    <location>
        <begin position="58"/>
        <end position="197"/>
    </location>
</feature>
<comment type="catalytic activity">
    <reaction evidence="5">
        <text>NAD(+) + NADPH + H(+)(in) = NADH + NADP(+) + H(+)(out)</text>
        <dbReference type="Rhea" id="RHEA:47992"/>
        <dbReference type="ChEBI" id="CHEBI:15378"/>
        <dbReference type="ChEBI" id="CHEBI:57540"/>
        <dbReference type="ChEBI" id="CHEBI:57783"/>
        <dbReference type="ChEBI" id="CHEBI:57945"/>
        <dbReference type="ChEBI" id="CHEBI:58349"/>
        <dbReference type="EC" id="7.1.1.1"/>
    </reaction>
</comment>
<evidence type="ECO:0000256" key="2">
    <source>
        <dbReference type="ARBA" id="ARBA00022857"/>
    </source>
</evidence>
<dbReference type="InterPro" id="IPR007886">
    <property type="entry name" value="AlaDH/PNT_N"/>
</dbReference>
<dbReference type="InterPro" id="IPR008142">
    <property type="entry name" value="AlaDH/PNT_CS1"/>
</dbReference>
<organism evidence="7">
    <name type="scientific">Stegastes partitus</name>
    <name type="common">bicolor damselfish</name>
    <dbReference type="NCBI Taxonomy" id="144197"/>
    <lineage>
        <taxon>Eukaryota</taxon>
        <taxon>Metazoa</taxon>
        <taxon>Chordata</taxon>
        <taxon>Craniata</taxon>
        <taxon>Vertebrata</taxon>
        <taxon>Euteleostomi</taxon>
        <taxon>Actinopterygii</taxon>
        <taxon>Neopterygii</taxon>
        <taxon>Teleostei</taxon>
        <taxon>Neoteleostei</taxon>
        <taxon>Acanthomorphata</taxon>
        <taxon>Ovalentaria</taxon>
        <taxon>Pomacentridae</taxon>
        <taxon>Stegastes</taxon>
    </lineage>
</organism>
<dbReference type="PANTHER" id="PTHR10160">
    <property type="entry name" value="NAD(P) TRANSHYDROGENASE"/>
    <property type="match status" value="1"/>
</dbReference>
<evidence type="ECO:0000259" key="6">
    <source>
        <dbReference type="SMART" id="SM01003"/>
    </source>
</evidence>
<protein>
    <recommendedName>
        <fullName evidence="1">proton-translocating NAD(P)(+) transhydrogenase</fullName>
        <ecNumber evidence="1">7.1.1.1</ecNumber>
    </recommendedName>
</protein>
<dbReference type="GO" id="GO:0006740">
    <property type="term" value="P:NADPH regeneration"/>
    <property type="evidence" value="ECO:0007669"/>
    <property type="project" value="TreeGrafter"/>
</dbReference>
<dbReference type="GO" id="GO:0005743">
    <property type="term" value="C:mitochondrial inner membrane"/>
    <property type="evidence" value="ECO:0007669"/>
    <property type="project" value="TreeGrafter"/>
</dbReference>
<name>A0A3B5A280_9TELE</name>
<dbReference type="Ensembl" id="ENSSPAT00000014962.1">
    <property type="protein sequence ID" value="ENSSPAP00000014720.1"/>
    <property type="gene ID" value="ENSSPAG00000011105.1"/>
</dbReference>
<dbReference type="GO" id="GO:0016491">
    <property type="term" value="F:oxidoreductase activity"/>
    <property type="evidence" value="ECO:0007669"/>
    <property type="project" value="InterPro"/>
</dbReference>
<dbReference type="Pfam" id="PF05222">
    <property type="entry name" value="AlaDh_PNT_N"/>
    <property type="match status" value="1"/>
</dbReference>
<evidence type="ECO:0000256" key="3">
    <source>
        <dbReference type="ARBA" id="ARBA00022967"/>
    </source>
</evidence>
<keyword evidence="3" id="KW-1278">Translocase</keyword>
<dbReference type="STRING" id="144197.ENSSPAP00000014720"/>
<dbReference type="AlphaFoldDB" id="A0A3B5A280"/>
<dbReference type="PROSITE" id="PS00836">
    <property type="entry name" value="ALADH_PNT_1"/>
    <property type="match status" value="1"/>
</dbReference>
<evidence type="ECO:0000256" key="4">
    <source>
        <dbReference type="ARBA" id="ARBA00023027"/>
    </source>
</evidence>
<evidence type="ECO:0000256" key="5">
    <source>
        <dbReference type="ARBA" id="ARBA00048202"/>
    </source>
</evidence>
<dbReference type="SMART" id="SM01003">
    <property type="entry name" value="AlaDh_PNT_N"/>
    <property type="match status" value="1"/>
</dbReference>
<accession>A0A3B5A280</accession>
<dbReference type="GO" id="GO:0050661">
    <property type="term" value="F:NADP binding"/>
    <property type="evidence" value="ECO:0007669"/>
    <property type="project" value="TreeGrafter"/>
</dbReference>
<proteinExistence type="predicted"/>
<keyword evidence="4" id="KW-0520">NAD</keyword>
<dbReference type="EC" id="7.1.1.1" evidence="1"/>
<evidence type="ECO:0000313" key="7">
    <source>
        <dbReference type="Ensembl" id="ENSSPAP00000014720.1"/>
    </source>
</evidence>
<dbReference type="FunFam" id="3.40.50.720:FF:000063">
    <property type="entry name" value="NAD(P) transhydrogenase subunit alpha"/>
    <property type="match status" value="1"/>
</dbReference>
<reference evidence="7" key="1">
    <citation type="submission" date="2023-09" db="UniProtKB">
        <authorList>
            <consortium name="Ensembl"/>
        </authorList>
    </citation>
    <scope>IDENTIFICATION</scope>
</reference>
<dbReference type="GeneTree" id="ENSGT00390000004624"/>
<dbReference type="PANTHER" id="PTHR10160:SF22">
    <property type="entry name" value="NAD(P) TRANSHYDROGENASE, MITOCHONDRIAL"/>
    <property type="match status" value="1"/>
</dbReference>
<sequence length="220" mass="23521">MASLLRVVAASCSAPLFSNLSSVKNDIKRLHQLSLLSHAPVLFLVSSPGIPYKQLTVGVPKEIFQNERRVALSPAGVQALIKQGFNVVVESGAGEPSKFPDEQYTQAGATIKDLKDVLASDVVVKVRAPIFNPAVGVHEVEMMKDAATLISFIYPAQNPELMDMLSQKKATVVAMDQVPRVTIAQGYDALSSMANIAGYVCGTFNASRGVRSFLSGSSRV</sequence>